<dbReference type="InParanoid" id="A0A1Y2M9Y7"/>
<protein>
    <recommendedName>
        <fullName evidence="2">DUF7708 domain-containing protein</fullName>
    </recommendedName>
</protein>
<dbReference type="AlphaFoldDB" id="A0A1Y2M9Y7"/>
<accession>A0A1Y2M9Y7</accession>
<dbReference type="Pfam" id="PF24809">
    <property type="entry name" value="DUF7708"/>
    <property type="match status" value="1"/>
</dbReference>
<reference evidence="3 4" key="1">
    <citation type="journal article" date="2017" name="Genome Announc.">
        <title>Genome sequence of the saprophytic ascomycete Epicoccum nigrum ICMP 19927 strain isolated from New Zealand.</title>
        <authorList>
            <person name="Fokin M."/>
            <person name="Fleetwood D."/>
            <person name="Weir B.S."/>
            <person name="Villas-Boas S.G."/>
        </authorList>
    </citation>
    <scope>NUCLEOTIDE SEQUENCE [LARGE SCALE GENOMIC DNA]</scope>
    <source>
        <strain evidence="3 4">ICMP 19927</strain>
    </source>
</reference>
<evidence type="ECO:0000313" key="4">
    <source>
        <dbReference type="Proteomes" id="UP000193240"/>
    </source>
</evidence>
<feature type="region of interest" description="Disordered" evidence="1">
    <location>
        <begin position="291"/>
        <end position="315"/>
    </location>
</feature>
<dbReference type="Proteomes" id="UP000193240">
    <property type="component" value="Unassembled WGS sequence"/>
</dbReference>
<proteinExistence type="predicted"/>
<sequence length="592" mass="67223">MGHSIRNWFSCDRKSPELLSPLQRLAHNHEDWSASVLTLVKPDDHNKSNGLDNCNAKTLSDVEQRISILSSEFVKAHSAAQSSMLLATSALVDLKTERGSTTTRKAGVETQKVLSNVGVFLQGFSGIAEIIKSADQQFGGLAYGTVSILATIAVRKTEHEELIEEVLEELAHAFPRLNVLEHIEPSDSLRTLVIGAFEVTIEYCRRTTEYYTARSLRRVKDAALKRDEMLKAASRLRIKLSEIHKQCEIIMMQDLKEIRRNLVVMTVQLNTTEMKLNESNIRLQEIQEKSTDIHATGEDTNNRVREGQAWMERQERSRAQREYLSELRKTLDAKDMIKASDAILQVTALLRRLSEDQTSGRKNAAQMSPAMLKANESFRDWNERSESSMLVLGGCNFVRETDSEPDCDGEMSWLSFASAWYTQDALRNPGLTLSFFGQLNYNVKTQHRKTFWHVVKTFVYQLAQVVPEETLERHEKIIRDTDFSSWNEANDVDAIEEMSGLLGAMLDTVPDDVRVSIVIDRLDQCQWDGFTKNGVDGLGHAARFLLQLVRHRKIGLKILLVLNSRSAAAITKNQKWSDQFLSVPDWHQEAEE</sequence>
<dbReference type="OMA" id="QCWLSPV"/>
<feature type="domain" description="DUF7708" evidence="2">
    <location>
        <begin position="113"/>
        <end position="247"/>
    </location>
</feature>
<dbReference type="STRING" id="105696.A0A1Y2M9Y7"/>
<organism evidence="3 4">
    <name type="scientific">Epicoccum nigrum</name>
    <name type="common">Soil fungus</name>
    <name type="synonym">Epicoccum purpurascens</name>
    <dbReference type="NCBI Taxonomy" id="105696"/>
    <lineage>
        <taxon>Eukaryota</taxon>
        <taxon>Fungi</taxon>
        <taxon>Dikarya</taxon>
        <taxon>Ascomycota</taxon>
        <taxon>Pezizomycotina</taxon>
        <taxon>Dothideomycetes</taxon>
        <taxon>Pleosporomycetidae</taxon>
        <taxon>Pleosporales</taxon>
        <taxon>Pleosporineae</taxon>
        <taxon>Didymellaceae</taxon>
        <taxon>Epicoccum</taxon>
    </lineage>
</organism>
<name>A0A1Y2M9Y7_EPING</name>
<evidence type="ECO:0000313" key="3">
    <source>
        <dbReference type="EMBL" id="OSS52038.1"/>
    </source>
</evidence>
<evidence type="ECO:0000256" key="1">
    <source>
        <dbReference type="SAM" id="MobiDB-lite"/>
    </source>
</evidence>
<dbReference type="EMBL" id="KZ107840">
    <property type="protein sequence ID" value="OSS52038.1"/>
    <property type="molecule type" value="Genomic_DNA"/>
</dbReference>
<gene>
    <name evidence="3" type="ORF">B5807_03691</name>
</gene>
<evidence type="ECO:0000259" key="2">
    <source>
        <dbReference type="Pfam" id="PF24809"/>
    </source>
</evidence>
<dbReference type="InterPro" id="IPR056125">
    <property type="entry name" value="DUF7708"/>
</dbReference>
<keyword evidence="4" id="KW-1185">Reference proteome</keyword>